<dbReference type="GeneID" id="90954937"/>
<evidence type="ECO:0000313" key="3">
    <source>
        <dbReference type="Proteomes" id="UP000245464"/>
    </source>
</evidence>
<protein>
    <submittedName>
        <fullName evidence="2">Uncharacterized protein</fullName>
    </submittedName>
</protein>
<gene>
    <name evidence="2" type="ORF">PtrM4_048930</name>
</gene>
<dbReference type="KEGG" id="ptrr:90954937"/>
<name>A0A2W1G398_9PLEO</name>
<dbReference type="RefSeq" id="XP_065959353.1">
    <property type="nucleotide sequence ID" value="XM_066104789.1"/>
</dbReference>
<evidence type="ECO:0000256" key="1">
    <source>
        <dbReference type="SAM" id="MobiDB-lite"/>
    </source>
</evidence>
<reference evidence="2" key="1">
    <citation type="journal article" date="2018" name="BMC Genomics">
        <title>Comparative genomics of the wheat fungal pathogen Pyrenophora tritici-repentis reveals chromosomal variations and genome plasticity.</title>
        <authorList>
            <person name="Moolhuijzen P."/>
            <person name="See P.T."/>
            <person name="Hane J.K."/>
            <person name="Shi G."/>
            <person name="Liu Z."/>
            <person name="Oliver R.P."/>
            <person name="Moffat C.S."/>
        </authorList>
    </citation>
    <scope>NUCLEOTIDE SEQUENCE [LARGE SCALE GENOMIC DNA]</scope>
    <source>
        <strain evidence="2">M4</strain>
    </source>
</reference>
<proteinExistence type="predicted"/>
<sequence>MKHSYVREIRGPFRDSVVSNTTAFPSPNDDRDRDRDHQTTPIADMMHRQMTLISHEMTLFEIVERPTLTLTVIGRLPRPPTAPTRDLSQSHTSILESSTKTQTLSQILGNVWTRGRPTQTIK</sequence>
<feature type="region of interest" description="Disordered" evidence="1">
    <location>
        <begin position="74"/>
        <end position="100"/>
    </location>
</feature>
<evidence type="ECO:0000313" key="2">
    <source>
        <dbReference type="EMBL" id="KAF7565459.1"/>
    </source>
</evidence>
<organism evidence="2 3">
    <name type="scientific">Pyrenophora tritici-repentis</name>
    <dbReference type="NCBI Taxonomy" id="45151"/>
    <lineage>
        <taxon>Eukaryota</taxon>
        <taxon>Fungi</taxon>
        <taxon>Dikarya</taxon>
        <taxon>Ascomycota</taxon>
        <taxon>Pezizomycotina</taxon>
        <taxon>Dothideomycetes</taxon>
        <taxon>Pleosporomycetidae</taxon>
        <taxon>Pleosporales</taxon>
        <taxon>Pleosporineae</taxon>
        <taxon>Pleosporaceae</taxon>
        <taxon>Pyrenophora</taxon>
    </lineage>
</organism>
<dbReference type="Proteomes" id="UP000245464">
    <property type="component" value="Chromosome 10"/>
</dbReference>
<accession>A0A2W1G398</accession>
<dbReference type="EMBL" id="NQIK02000010">
    <property type="protein sequence ID" value="KAF7565459.1"/>
    <property type="molecule type" value="Genomic_DNA"/>
</dbReference>
<dbReference type="AlphaFoldDB" id="A0A2W1G398"/>
<feature type="compositionally biased region" description="Polar residues" evidence="1">
    <location>
        <begin position="86"/>
        <end position="100"/>
    </location>
</feature>
<feature type="compositionally biased region" description="Basic and acidic residues" evidence="1">
    <location>
        <begin position="28"/>
        <end position="38"/>
    </location>
</feature>
<feature type="region of interest" description="Disordered" evidence="1">
    <location>
        <begin position="16"/>
        <end position="39"/>
    </location>
</feature>
<comment type="caution">
    <text evidence="2">The sequence shown here is derived from an EMBL/GenBank/DDBJ whole genome shotgun (WGS) entry which is preliminary data.</text>
</comment>